<dbReference type="AlphaFoldDB" id="A0A0E2H274"/>
<evidence type="ECO:0000313" key="3">
    <source>
        <dbReference type="Proteomes" id="UP000013085"/>
    </source>
</evidence>
<dbReference type="EMBL" id="AGYR01000081">
    <property type="protein sequence ID" value="ENZ05313.1"/>
    <property type="molecule type" value="Genomic_DNA"/>
</dbReference>
<keyword evidence="1" id="KW-0812">Transmembrane</keyword>
<organism evidence="2 3">
    <name type="scientific">[Clostridium] clostridioforme 90A8</name>
    <dbReference type="NCBI Taxonomy" id="999408"/>
    <lineage>
        <taxon>Bacteria</taxon>
        <taxon>Bacillati</taxon>
        <taxon>Bacillota</taxon>
        <taxon>Clostridia</taxon>
        <taxon>Lachnospirales</taxon>
        <taxon>Lachnospiraceae</taxon>
        <taxon>Enterocloster</taxon>
    </lineage>
</organism>
<proteinExistence type="predicted"/>
<feature type="transmembrane region" description="Helical" evidence="1">
    <location>
        <begin position="70"/>
        <end position="91"/>
    </location>
</feature>
<feature type="transmembrane region" description="Helical" evidence="1">
    <location>
        <begin position="9"/>
        <end position="29"/>
    </location>
</feature>
<name>A0A0E2H274_9FIRM</name>
<evidence type="ECO:0000256" key="1">
    <source>
        <dbReference type="SAM" id="Phobius"/>
    </source>
</evidence>
<gene>
    <name evidence="2" type="ORF">HMPREF1090_05688</name>
</gene>
<keyword evidence="1" id="KW-1133">Transmembrane helix</keyword>
<dbReference type="PATRIC" id="fig|999408.3.peg.6095"/>
<reference evidence="2 3" key="1">
    <citation type="submission" date="2013-01" db="EMBL/GenBank/DDBJ databases">
        <title>The Genome Sequence of Clostridium clostridioforme 90A8.</title>
        <authorList>
            <consortium name="The Broad Institute Genome Sequencing Platform"/>
            <person name="Earl A."/>
            <person name="Ward D."/>
            <person name="Feldgarden M."/>
            <person name="Gevers D."/>
            <person name="Courvalin P."/>
            <person name="Lambert T."/>
            <person name="Walker B."/>
            <person name="Young S.K."/>
            <person name="Zeng Q."/>
            <person name="Gargeya S."/>
            <person name="Fitzgerald M."/>
            <person name="Haas B."/>
            <person name="Abouelleil A."/>
            <person name="Alvarado L."/>
            <person name="Arachchi H.M."/>
            <person name="Berlin A.M."/>
            <person name="Chapman S.B."/>
            <person name="Dewar J."/>
            <person name="Goldberg J."/>
            <person name="Griggs A."/>
            <person name="Gujja S."/>
            <person name="Hansen M."/>
            <person name="Howarth C."/>
            <person name="Imamovic A."/>
            <person name="Larimer J."/>
            <person name="McCowan C."/>
            <person name="Murphy C."/>
            <person name="Neiman D."/>
            <person name="Pearson M."/>
            <person name="Priest M."/>
            <person name="Roberts A."/>
            <person name="Saif S."/>
            <person name="Shea T."/>
            <person name="Sisk P."/>
            <person name="Sykes S."/>
            <person name="Wortman J."/>
            <person name="Nusbaum C."/>
            <person name="Birren B."/>
        </authorList>
    </citation>
    <scope>NUCLEOTIDE SEQUENCE [LARGE SCALE GENOMIC DNA]</scope>
    <source>
        <strain evidence="2 3">90A8</strain>
    </source>
</reference>
<sequence>MYTKKQKTLAFLTCATFILVALFSILFIVEEADHDCTGENCPVCACIHQAEQTLKQLGTGVAEAAAPAPIMAQFVLTLACVFLIVPFTTLVKQKVRLND</sequence>
<comment type="caution">
    <text evidence="2">The sequence shown here is derived from an EMBL/GenBank/DDBJ whole genome shotgun (WGS) entry which is preliminary data.</text>
</comment>
<dbReference type="RefSeq" id="WP_002595088.1">
    <property type="nucleotide sequence ID" value="NZ_KB851002.1"/>
</dbReference>
<dbReference type="HOGENOM" id="CLU_164600_1_0_9"/>
<dbReference type="Proteomes" id="UP000013085">
    <property type="component" value="Unassembled WGS sequence"/>
</dbReference>
<protein>
    <submittedName>
        <fullName evidence="2">Uncharacterized protein</fullName>
    </submittedName>
</protein>
<evidence type="ECO:0000313" key="2">
    <source>
        <dbReference type="EMBL" id="ENZ05313.1"/>
    </source>
</evidence>
<accession>A0A0E2H274</accession>
<keyword evidence="1" id="KW-0472">Membrane</keyword>